<dbReference type="HOGENOM" id="CLU_2730426_0_0_2"/>
<accession>A0A0E3Q0C0</accession>
<evidence type="ECO:0000313" key="1">
    <source>
        <dbReference type="EMBL" id="AKB41442.1"/>
    </source>
</evidence>
<dbReference type="EMBL" id="CP009509">
    <property type="protein sequence ID" value="AKB41442.1"/>
    <property type="molecule type" value="Genomic_DNA"/>
</dbReference>
<name>A0A0E3Q0C0_METMZ</name>
<gene>
    <name evidence="1" type="ORF">MSMAW_2451</name>
</gene>
<protein>
    <submittedName>
        <fullName evidence="1">Uncharacterized protein</fullName>
    </submittedName>
</protein>
<dbReference type="AlphaFoldDB" id="A0A0E3Q0C0"/>
<organism evidence="1 2">
    <name type="scientific">Methanosarcina mazei WWM610</name>
    <dbReference type="NCBI Taxonomy" id="1434117"/>
    <lineage>
        <taxon>Archaea</taxon>
        <taxon>Methanobacteriati</taxon>
        <taxon>Methanobacteriota</taxon>
        <taxon>Stenosarchaea group</taxon>
        <taxon>Methanomicrobia</taxon>
        <taxon>Methanosarcinales</taxon>
        <taxon>Methanosarcinaceae</taxon>
        <taxon>Methanosarcina</taxon>
    </lineage>
</organism>
<reference evidence="1 2" key="1">
    <citation type="submission" date="2014-07" db="EMBL/GenBank/DDBJ databases">
        <title>Methanogenic archaea and the global carbon cycle.</title>
        <authorList>
            <person name="Henriksen J.R."/>
            <person name="Luke J."/>
            <person name="Reinhart S."/>
            <person name="Benedict M.N."/>
            <person name="Youngblut N.D."/>
            <person name="Metcalf M.E."/>
            <person name="Whitaker R.J."/>
            <person name="Metcalf W.W."/>
        </authorList>
    </citation>
    <scope>NUCLEOTIDE SEQUENCE [LARGE SCALE GENOMIC DNA]</scope>
    <source>
        <strain evidence="1 2">WWM610</strain>
    </source>
</reference>
<evidence type="ECO:0000313" key="2">
    <source>
        <dbReference type="Proteomes" id="UP000033058"/>
    </source>
</evidence>
<sequence length="71" mass="8281">MCGKVNNDKNHNYKIWQNAHIVEGLSVVKKESRFTCFPVRNVPVLICIKENRVSSEEMKVIKFLRHIKILG</sequence>
<proteinExistence type="predicted"/>
<dbReference type="Proteomes" id="UP000033058">
    <property type="component" value="Chromosome"/>
</dbReference>